<protein>
    <recommendedName>
        <fullName evidence="1">DZIP3-like HEPN domain-containing protein</fullName>
    </recommendedName>
</protein>
<dbReference type="AlphaFoldDB" id="A0AA89BWB0"/>
<gene>
    <name evidence="2" type="ORF">FSP39_021985</name>
</gene>
<feature type="domain" description="DZIP3-like HEPN" evidence="1">
    <location>
        <begin position="92"/>
        <end position="186"/>
    </location>
</feature>
<dbReference type="EMBL" id="VSWD01000013">
    <property type="protein sequence ID" value="KAK3084953.1"/>
    <property type="molecule type" value="Genomic_DNA"/>
</dbReference>
<organism evidence="2 3">
    <name type="scientific">Pinctada imbricata</name>
    <name type="common">Atlantic pearl-oyster</name>
    <name type="synonym">Pinctada martensii</name>
    <dbReference type="NCBI Taxonomy" id="66713"/>
    <lineage>
        <taxon>Eukaryota</taxon>
        <taxon>Metazoa</taxon>
        <taxon>Spiralia</taxon>
        <taxon>Lophotrochozoa</taxon>
        <taxon>Mollusca</taxon>
        <taxon>Bivalvia</taxon>
        <taxon>Autobranchia</taxon>
        <taxon>Pteriomorphia</taxon>
        <taxon>Pterioida</taxon>
        <taxon>Pterioidea</taxon>
        <taxon>Pteriidae</taxon>
        <taxon>Pinctada</taxon>
    </lineage>
</organism>
<keyword evidence="3" id="KW-1185">Reference proteome</keyword>
<reference evidence="2" key="1">
    <citation type="submission" date="2019-08" db="EMBL/GenBank/DDBJ databases">
        <title>The improved chromosome-level genome for the pearl oyster Pinctada fucata martensii using PacBio sequencing and Hi-C.</title>
        <authorList>
            <person name="Zheng Z."/>
        </authorList>
    </citation>
    <scope>NUCLEOTIDE SEQUENCE</scope>
    <source>
        <strain evidence="2">ZZ-2019</strain>
        <tissue evidence="2">Adductor muscle</tissue>
    </source>
</reference>
<evidence type="ECO:0000313" key="2">
    <source>
        <dbReference type="EMBL" id="KAK3084953.1"/>
    </source>
</evidence>
<accession>A0AA89BWB0</accession>
<evidence type="ECO:0000313" key="3">
    <source>
        <dbReference type="Proteomes" id="UP001186944"/>
    </source>
</evidence>
<name>A0AA89BWB0_PINIB</name>
<evidence type="ECO:0000259" key="1">
    <source>
        <dbReference type="Pfam" id="PF18738"/>
    </source>
</evidence>
<dbReference type="Pfam" id="PF18738">
    <property type="entry name" value="HEPN_DZIP3"/>
    <property type="match status" value="1"/>
</dbReference>
<dbReference type="InterPro" id="IPR041249">
    <property type="entry name" value="HEPN_DZIP3"/>
</dbReference>
<sequence length="215" mass="24905">MSSKYHSKLSQLLHDTGGKTFGKAIEHFCLRTVPNLPTFLDNKKHALFHLWKKDCCCKSATPGRFKQVLKDKDWYSLFSRDPKAHTSCRGICACQFKAIPSISMQSKELDLTMKCMLISNVCPGPLSNPNYQAHVNSVRKAKNYIISHTDTTKIPEGDYTRYWNEIKPALCEIAKIVSEEFFKEIEDEIDGLFYEEDWNRRLKSRLIYANYVNHN</sequence>
<proteinExistence type="predicted"/>
<comment type="caution">
    <text evidence="2">The sequence shown here is derived from an EMBL/GenBank/DDBJ whole genome shotgun (WGS) entry which is preliminary data.</text>
</comment>
<dbReference type="Proteomes" id="UP001186944">
    <property type="component" value="Unassembled WGS sequence"/>
</dbReference>